<evidence type="ECO:0000256" key="2">
    <source>
        <dbReference type="ARBA" id="ARBA00023125"/>
    </source>
</evidence>
<dbReference type="STRING" id="648782.SAMN04488554_2000"/>
<keyword evidence="3" id="KW-0804">Transcription</keyword>
<feature type="region of interest" description="Disordered" evidence="4">
    <location>
        <begin position="170"/>
        <end position="194"/>
    </location>
</feature>
<dbReference type="InterPro" id="IPR009057">
    <property type="entry name" value="Homeodomain-like_sf"/>
</dbReference>
<name>A0A1H5HLM7_9MICO</name>
<dbReference type="OrthoDB" id="2854648at2"/>
<gene>
    <name evidence="6" type="ORF">SAMN04488554_2000</name>
</gene>
<evidence type="ECO:0000256" key="1">
    <source>
        <dbReference type="ARBA" id="ARBA00023015"/>
    </source>
</evidence>
<dbReference type="CDD" id="cd01392">
    <property type="entry name" value="HTH_LacI"/>
    <property type="match status" value="1"/>
</dbReference>
<keyword evidence="2 6" id="KW-0238">DNA-binding</keyword>
<dbReference type="GO" id="GO:0000976">
    <property type="term" value="F:transcription cis-regulatory region binding"/>
    <property type="evidence" value="ECO:0007669"/>
    <property type="project" value="TreeGrafter"/>
</dbReference>
<proteinExistence type="predicted"/>
<dbReference type="PROSITE" id="PS50932">
    <property type="entry name" value="HTH_LACI_2"/>
    <property type="match status" value="1"/>
</dbReference>
<protein>
    <submittedName>
        <fullName evidence="6">DNA-binding transcriptional regulator, LacI/PurR family</fullName>
    </submittedName>
</protein>
<keyword evidence="1" id="KW-0805">Transcription regulation</keyword>
<evidence type="ECO:0000256" key="4">
    <source>
        <dbReference type="SAM" id="MobiDB-lite"/>
    </source>
</evidence>
<dbReference type="Proteomes" id="UP000199220">
    <property type="component" value="Unassembled WGS sequence"/>
</dbReference>
<dbReference type="GO" id="GO:0003700">
    <property type="term" value="F:DNA-binding transcription factor activity"/>
    <property type="evidence" value="ECO:0007669"/>
    <property type="project" value="TreeGrafter"/>
</dbReference>
<dbReference type="Gene3D" id="1.10.260.40">
    <property type="entry name" value="lambda repressor-like DNA-binding domains"/>
    <property type="match status" value="1"/>
</dbReference>
<dbReference type="Gene3D" id="3.40.50.2300">
    <property type="match status" value="2"/>
</dbReference>
<dbReference type="RefSeq" id="WP_139177717.1">
    <property type="nucleotide sequence ID" value="NZ_FNTX01000001.1"/>
</dbReference>
<dbReference type="InterPro" id="IPR028082">
    <property type="entry name" value="Peripla_BP_I"/>
</dbReference>
<dbReference type="PANTHER" id="PTHR30146">
    <property type="entry name" value="LACI-RELATED TRANSCRIPTIONAL REPRESSOR"/>
    <property type="match status" value="1"/>
</dbReference>
<evidence type="ECO:0000259" key="5">
    <source>
        <dbReference type="PROSITE" id="PS50932"/>
    </source>
</evidence>
<dbReference type="AlphaFoldDB" id="A0A1H5HLM7"/>
<dbReference type="SUPFAM" id="SSF53822">
    <property type="entry name" value="Periplasmic binding protein-like I"/>
    <property type="match status" value="1"/>
</dbReference>
<accession>A0A1H5HLM7</accession>
<dbReference type="SMART" id="SM00354">
    <property type="entry name" value="HTH_LACI"/>
    <property type="match status" value="1"/>
</dbReference>
<feature type="domain" description="HTH lacI-type" evidence="5">
    <location>
        <begin position="298"/>
        <end position="352"/>
    </location>
</feature>
<dbReference type="InterPro" id="IPR010982">
    <property type="entry name" value="Lambda_DNA-bd_dom_sf"/>
</dbReference>
<dbReference type="Pfam" id="PF00356">
    <property type="entry name" value="LacI"/>
    <property type="match status" value="1"/>
</dbReference>
<reference evidence="7" key="1">
    <citation type="submission" date="2016-10" db="EMBL/GenBank/DDBJ databases">
        <authorList>
            <person name="Varghese N."/>
            <person name="Submissions S."/>
        </authorList>
    </citation>
    <scope>NUCLEOTIDE SEQUENCE [LARGE SCALE GENOMIC DNA]</scope>
    <source>
        <strain evidence="7">DSM 21368</strain>
    </source>
</reference>
<dbReference type="PANTHER" id="PTHR30146:SF109">
    <property type="entry name" value="HTH-TYPE TRANSCRIPTIONAL REGULATOR GALS"/>
    <property type="match status" value="1"/>
</dbReference>
<dbReference type="CDD" id="cd06267">
    <property type="entry name" value="PBP1_LacI_sugar_binding-like"/>
    <property type="match status" value="1"/>
</dbReference>
<dbReference type="InterPro" id="IPR000843">
    <property type="entry name" value="HTH_LacI"/>
</dbReference>
<dbReference type="Pfam" id="PF13551">
    <property type="entry name" value="HTH_29"/>
    <property type="match status" value="1"/>
</dbReference>
<evidence type="ECO:0000256" key="3">
    <source>
        <dbReference type="ARBA" id="ARBA00023163"/>
    </source>
</evidence>
<keyword evidence="7" id="KW-1185">Reference proteome</keyword>
<evidence type="ECO:0000313" key="7">
    <source>
        <dbReference type="Proteomes" id="UP000199220"/>
    </source>
</evidence>
<evidence type="ECO:0000313" key="6">
    <source>
        <dbReference type="EMBL" id="SEE28922.1"/>
    </source>
</evidence>
<dbReference type="EMBL" id="FNTX01000001">
    <property type="protein sequence ID" value="SEE28922.1"/>
    <property type="molecule type" value="Genomic_DNA"/>
</dbReference>
<dbReference type="SUPFAM" id="SSF47413">
    <property type="entry name" value="lambda repressor-like DNA-binding domains"/>
    <property type="match status" value="1"/>
</dbReference>
<dbReference type="SUPFAM" id="SSF46689">
    <property type="entry name" value="Homeodomain-like"/>
    <property type="match status" value="1"/>
</dbReference>
<sequence length="625" mass="66314">MTRASTLVIRPGEHDRVRELAESGRTAQALRARAVLLAAEGCSHTEIAQRLAVSRQSVVTWRRRYEESGLAGLDDRDRSGRPAVIDPWAAVQPALVPAPHGKRWSSRSLAAHLDVSPATVSRAWRAHGFTPVDGGAVRLGSAPPIHAAKVELVGIHAAGPFGVAAFRSRNERRSVPARRGPGDQGLGPADVESGRADPVAALPELLESAAHGARDPELLHAFLRGHDDCELLVTPGVAALGVYRCHSVGQWQAMVRVLAALHGQCGGPRLELSTAPTVLGSTSRRPTSSESAQVTPRVTMREVAADAGVSIKTVSNVLTGAKKVESQTRGRVEAAIDRLGYQVNTAARQLRTGRRGQVVLAVPEFRVNYFAELAEQLIDAGAERDVNILVQMTRGRRERELEIVAAARGLADGVIMVAQGMSEGDLPELSASGAFVLLGENVSGASVDHITISNADAARTAMEHLLAAGRRQVVLLGLGSSPVSAARVRGCRAAAASYGLQLDNRLLVPAGPWHRDAGERAMLDFLDRGVPFDAIVGFNDELALGAARALLTHGVHVPSDVAIVGFDDSEDAAYSTPSITSIAPDMAHIARRALELIDERQRATRTRAPVQVTAPYTLAVRESAP</sequence>
<dbReference type="Pfam" id="PF13377">
    <property type="entry name" value="Peripla_BP_3"/>
    <property type="match status" value="1"/>
</dbReference>
<organism evidence="6 7">
    <name type="scientific">Ruania alba</name>
    <dbReference type="NCBI Taxonomy" id="648782"/>
    <lineage>
        <taxon>Bacteria</taxon>
        <taxon>Bacillati</taxon>
        <taxon>Actinomycetota</taxon>
        <taxon>Actinomycetes</taxon>
        <taxon>Micrococcales</taxon>
        <taxon>Ruaniaceae</taxon>
        <taxon>Ruania</taxon>
    </lineage>
</organism>
<dbReference type="PROSITE" id="PS00356">
    <property type="entry name" value="HTH_LACI_1"/>
    <property type="match status" value="1"/>
</dbReference>
<dbReference type="InterPro" id="IPR046335">
    <property type="entry name" value="LacI/GalR-like_sensor"/>
</dbReference>